<dbReference type="AlphaFoldDB" id="A0AA88DZV3"/>
<proteinExistence type="predicted"/>
<evidence type="ECO:0000313" key="2">
    <source>
        <dbReference type="Proteomes" id="UP001187192"/>
    </source>
</evidence>
<gene>
    <name evidence="1" type="ORF">TIFTF001_034144</name>
</gene>
<evidence type="ECO:0000313" key="1">
    <source>
        <dbReference type="EMBL" id="GMN65085.1"/>
    </source>
</evidence>
<reference evidence="1" key="1">
    <citation type="submission" date="2023-07" db="EMBL/GenBank/DDBJ databases">
        <title>draft genome sequence of fig (Ficus carica).</title>
        <authorList>
            <person name="Takahashi T."/>
            <person name="Nishimura K."/>
        </authorList>
    </citation>
    <scope>NUCLEOTIDE SEQUENCE</scope>
</reference>
<comment type="caution">
    <text evidence="1">The sequence shown here is derived from an EMBL/GenBank/DDBJ whole genome shotgun (WGS) entry which is preliminary data.</text>
</comment>
<protein>
    <submittedName>
        <fullName evidence="1">Uncharacterized protein</fullName>
    </submittedName>
</protein>
<keyword evidence="2" id="KW-1185">Reference proteome</keyword>
<organism evidence="1 2">
    <name type="scientific">Ficus carica</name>
    <name type="common">Common fig</name>
    <dbReference type="NCBI Taxonomy" id="3494"/>
    <lineage>
        <taxon>Eukaryota</taxon>
        <taxon>Viridiplantae</taxon>
        <taxon>Streptophyta</taxon>
        <taxon>Embryophyta</taxon>
        <taxon>Tracheophyta</taxon>
        <taxon>Spermatophyta</taxon>
        <taxon>Magnoliopsida</taxon>
        <taxon>eudicotyledons</taxon>
        <taxon>Gunneridae</taxon>
        <taxon>Pentapetalae</taxon>
        <taxon>rosids</taxon>
        <taxon>fabids</taxon>
        <taxon>Rosales</taxon>
        <taxon>Moraceae</taxon>
        <taxon>Ficeae</taxon>
        <taxon>Ficus</taxon>
    </lineage>
</organism>
<sequence>MDGSLSFTTHIPSNVATHRNANLPLVTFVVPSMGGSQSTMALTPYSPLHPLASLASLMNPLTFTTIGTIPLGSTLHGKAIAEVPNCHDIIALFALKKGLLSGSNILNEICSWRPRTIVEALARDQRMIEAEELEKVTRMEQYNYSRRAFSFFESKRNNDHFDRRNRGRIEAHLKDDRSNQ</sequence>
<dbReference type="Proteomes" id="UP001187192">
    <property type="component" value="Unassembled WGS sequence"/>
</dbReference>
<name>A0AA88DZV3_FICCA</name>
<dbReference type="EMBL" id="BTGU01000210">
    <property type="protein sequence ID" value="GMN65085.1"/>
    <property type="molecule type" value="Genomic_DNA"/>
</dbReference>
<accession>A0AA88DZV3</accession>